<evidence type="ECO:0000259" key="1">
    <source>
        <dbReference type="Pfam" id="PF08044"/>
    </source>
</evidence>
<gene>
    <name evidence="3" type="ORF">ACFQE5_13165</name>
</gene>
<evidence type="ECO:0000313" key="4">
    <source>
        <dbReference type="Proteomes" id="UP001596302"/>
    </source>
</evidence>
<dbReference type="Proteomes" id="UP001596302">
    <property type="component" value="Unassembled WGS sequence"/>
</dbReference>
<dbReference type="InterPro" id="IPR024425">
    <property type="entry name" value="LiaF-like_C"/>
</dbReference>
<dbReference type="EMBL" id="JBHSQW010000026">
    <property type="protein sequence ID" value="MFC5995161.1"/>
    <property type="molecule type" value="Genomic_DNA"/>
</dbReference>
<feature type="domain" description="Cell wall-active antibiotics response LiaF-like C-terminal" evidence="2">
    <location>
        <begin position="78"/>
        <end position="150"/>
    </location>
</feature>
<sequence>MSVSPQPPESLDPQRRTAQQQLERAVGEGRLTLDEFTDRSVLIWRATTSTEIDKTVADLPAAVVGQTTPARSWLVSVIGDIRRRGRWSLRRRTSAVLLIGDVELDLRSAVITEEGPIEIDVYSLIGDVEVIAPEGVEVELGGFTLLGDRRIDLAPVPRVPGTPTVRIRVFSLLGDAKLRSSR</sequence>
<dbReference type="PANTHER" id="PTHR40763">
    <property type="entry name" value="MEMBRANE PROTEIN-RELATED"/>
    <property type="match status" value="1"/>
</dbReference>
<protein>
    <submittedName>
        <fullName evidence="3">DUF1707 domain-containing protein</fullName>
    </submittedName>
</protein>
<name>A0ABW1J327_9PSEU</name>
<comment type="caution">
    <text evidence="3">The sequence shown here is derived from an EMBL/GenBank/DDBJ whole genome shotgun (WGS) entry which is preliminary data.</text>
</comment>
<feature type="domain" description="DUF1707" evidence="1">
    <location>
        <begin position="12"/>
        <end position="60"/>
    </location>
</feature>
<reference evidence="4" key="1">
    <citation type="journal article" date="2019" name="Int. J. Syst. Evol. Microbiol.">
        <title>The Global Catalogue of Microorganisms (GCM) 10K type strain sequencing project: providing services to taxonomists for standard genome sequencing and annotation.</title>
        <authorList>
            <consortium name="The Broad Institute Genomics Platform"/>
            <consortium name="The Broad Institute Genome Sequencing Center for Infectious Disease"/>
            <person name="Wu L."/>
            <person name="Ma J."/>
        </authorList>
    </citation>
    <scope>NUCLEOTIDE SEQUENCE [LARGE SCALE GENOMIC DNA]</scope>
    <source>
        <strain evidence="4">CCM 8391</strain>
    </source>
</reference>
<dbReference type="Pfam" id="PF08044">
    <property type="entry name" value="DUF1707"/>
    <property type="match status" value="1"/>
</dbReference>
<organism evidence="3 4">
    <name type="scientific">Pseudonocardia hispaniensis</name>
    <dbReference type="NCBI Taxonomy" id="904933"/>
    <lineage>
        <taxon>Bacteria</taxon>
        <taxon>Bacillati</taxon>
        <taxon>Actinomycetota</taxon>
        <taxon>Actinomycetes</taxon>
        <taxon>Pseudonocardiales</taxon>
        <taxon>Pseudonocardiaceae</taxon>
        <taxon>Pseudonocardia</taxon>
    </lineage>
</organism>
<accession>A0ABW1J327</accession>
<dbReference type="RefSeq" id="WP_379585182.1">
    <property type="nucleotide sequence ID" value="NZ_JBHSQW010000026.1"/>
</dbReference>
<dbReference type="InterPro" id="IPR012551">
    <property type="entry name" value="DUF1707_SHOCT-like"/>
</dbReference>
<keyword evidence="4" id="KW-1185">Reference proteome</keyword>
<dbReference type="Pfam" id="PF09922">
    <property type="entry name" value="LiaF-like_C"/>
    <property type="match status" value="1"/>
</dbReference>
<evidence type="ECO:0000259" key="2">
    <source>
        <dbReference type="Pfam" id="PF09922"/>
    </source>
</evidence>
<proteinExistence type="predicted"/>
<dbReference type="PANTHER" id="PTHR40763:SF4">
    <property type="entry name" value="DUF1707 DOMAIN-CONTAINING PROTEIN"/>
    <property type="match status" value="1"/>
</dbReference>
<evidence type="ECO:0000313" key="3">
    <source>
        <dbReference type="EMBL" id="MFC5995161.1"/>
    </source>
</evidence>